<reference evidence="4" key="1">
    <citation type="journal article" date="2020" name="Plant J.">
        <title>Transposons played a major role in the diversification between the closely related almond and peach genomes: results from the almond genome sequence.</title>
        <authorList>
            <person name="Alioto T."/>
            <person name="Alexiou K.G."/>
            <person name="Bardil A."/>
            <person name="Barteri F."/>
            <person name="Castanera R."/>
            <person name="Cruz F."/>
            <person name="Dhingra A."/>
            <person name="Duval H."/>
            <person name="Fernandez I Marti A."/>
            <person name="Frias L."/>
            <person name="Galan B."/>
            <person name="Garcia J.L."/>
            <person name="Howad W."/>
            <person name="Gomez-Garrido J."/>
            <person name="Gut M."/>
            <person name="Julca I."/>
            <person name="Morata J."/>
            <person name="Puigdomenech P."/>
            <person name="Ribeca P."/>
            <person name="Rubio Cabetas M.J."/>
            <person name="Vlasova A."/>
            <person name="Wirthensohn M."/>
            <person name="Garcia-Mas J."/>
            <person name="Gabaldon T."/>
            <person name="Casacuberta J.M."/>
            <person name="Arus P."/>
        </authorList>
    </citation>
    <scope>NUCLEOTIDE SEQUENCE [LARGE SCALE GENOMIC DNA]</scope>
    <source>
        <strain evidence="4">cv. Texas</strain>
    </source>
</reference>
<proteinExistence type="predicted"/>
<sequence>MDIDLLLIGGGWINCYRIGSNFMAKAGKSVPQLLILIRSPLSLLLFHIGLLLLLVVPHFARPTPSEFNNSKSLTMEAGSSSSTATQLLQSTMDLHPKQAKKSAKNNQQFEASAHEVPSGPNPESNK</sequence>
<dbReference type="AlphaFoldDB" id="A0A5E4FHR6"/>
<dbReference type="Gramene" id="VVA26201">
    <property type="protein sequence ID" value="VVA26201"/>
    <property type="gene ID" value="Prudul26B031352"/>
</dbReference>
<dbReference type="Proteomes" id="UP000327085">
    <property type="component" value="Chromosome 1"/>
</dbReference>
<dbReference type="GO" id="GO:0033612">
    <property type="term" value="F:receptor serine/threonine kinase binding"/>
    <property type="evidence" value="ECO:0007669"/>
    <property type="project" value="InterPro"/>
</dbReference>
<dbReference type="InParanoid" id="A0A5E4FHR6"/>
<feature type="compositionally biased region" description="Low complexity" evidence="1">
    <location>
        <begin position="79"/>
        <end position="91"/>
    </location>
</feature>
<dbReference type="OMA" id="WINCYRI"/>
<evidence type="ECO:0000256" key="2">
    <source>
        <dbReference type="SAM" id="Phobius"/>
    </source>
</evidence>
<dbReference type="GO" id="GO:0048046">
    <property type="term" value="C:apoplast"/>
    <property type="evidence" value="ECO:0007669"/>
    <property type="project" value="TreeGrafter"/>
</dbReference>
<feature type="region of interest" description="Disordered" evidence="1">
    <location>
        <begin position="66"/>
        <end position="126"/>
    </location>
</feature>
<keyword evidence="2" id="KW-0812">Transmembrane</keyword>
<dbReference type="EMBL" id="CABIKO010000103">
    <property type="protein sequence ID" value="VVA26201.1"/>
    <property type="molecule type" value="Genomic_DNA"/>
</dbReference>
<organism evidence="3 4">
    <name type="scientific">Prunus dulcis</name>
    <name type="common">Almond</name>
    <name type="synonym">Amygdalus dulcis</name>
    <dbReference type="NCBI Taxonomy" id="3755"/>
    <lineage>
        <taxon>Eukaryota</taxon>
        <taxon>Viridiplantae</taxon>
        <taxon>Streptophyta</taxon>
        <taxon>Embryophyta</taxon>
        <taxon>Tracheophyta</taxon>
        <taxon>Spermatophyta</taxon>
        <taxon>Magnoliopsida</taxon>
        <taxon>eudicotyledons</taxon>
        <taxon>Gunneridae</taxon>
        <taxon>Pentapetalae</taxon>
        <taxon>rosids</taxon>
        <taxon>fabids</taxon>
        <taxon>Rosales</taxon>
        <taxon>Rosaceae</taxon>
        <taxon>Amygdaloideae</taxon>
        <taxon>Amygdaleae</taxon>
        <taxon>Prunus</taxon>
    </lineage>
</organism>
<dbReference type="FunCoup" id="A0A5E4FHR6">
    <property type="interactions" value="25"/>
</dbReference>
<gene>
    <name evidence="3" type="ORF">ALMOND_2B031352</name>
</gene>
<name>A0A5E4FHR6_PRUDU</name>
<evidence type="ECO:0000313" key="3">
    <source>
        <dbReference type="EMBL" id="VVA26201.1"/>
    </source>
</evidence>
<protein>
    <submittedName>
        <fullName evidence="3">PREDICTED: CLAVATA3/ESR (CLE)-related TDIF</fullName>
    </submittedName>
</protein>
<feature type="transmembrane region" description="Helical" evidence="2">
    <location>
        <begin position="33"/>
        <end position="56"/>
    </location>
</feature>
<keyword evidence="2" id="KW-1133">Transmembrane helix</keyword>
<dbReference type="GO" id="GO:0010089">
    <property type="term" value="P:xylem development"/>
    <property type="evidence" value="ECO:0007669"/>
    <property type="project" value="InterPro"/>
</dbReference>
<dbReference type="InterPro" id="IPR037495">
    <property type="entry name" value="CLE41/42/44"/>
</dbReference>
<accession>A0A5E4FHR6</accession>
<dbReference type="PANTHER" id="PTHR35301:SF2">
    <property type="match status" value="1"/>
</dbReference>
<dbReference type="PANTHER" id="PTHR35301">
    <property type="entry name" value="CLAVATA3/ESR (CLE)-RELATED PROTEIN 41-RELATED"/>
    <property type="match status" value="1"/>
</dbReference>
<keyword evidence="2" id="KW-0472">Membrane</keyword>
<evidence type="ECO:0000256" key="1">
    <source>
        <dbReference type="SAM" id="MobiDB-lite"/>
    </source>
</evidence>
<evidence type="ECO:0000313" key="4">
    <source>
        <dbReference type="Proteomes" id="UP000327085"/>
    </source>
</evidence>